<dbReference type="PANTHER" id="PTHR14699:SF1">
    <property type="entry name" value="TETRATRICOPEPTIDE REPEAT PROTEIN 21B"/>
    <property type="match status" value="1"/>
</dbReference>
<keyword evidence="5" id="KW-0175">Coiled coil</keyword>
<feature type="domain" description="Tetratricopeptide repeat protein 21A/21B fourth ARM" evidence="10">
    <location>
        <begin position="740"/>
        <end position="889"/>
    </location>
</feature>
<dbReference type="PROSITE" id="PS50005">
    <property type="entry name" value="TPR"/>
    <property type="match status" value="4"/>
</dbReference>
<dbReference type="InterPro" id="IPR019734">
    <property type="entry name" value="TPR_rpt"/>
</dbReference>
<keyword evidence="12" id="KW-1185">Reference proteome</keyword>
<evidence type="ECO:0000259" key="7">
    <source>
        <dbReference type="Pfam" id="PF25062"/>
    </source>
</evidence>
<keyword evidence="2" id="KW-0677">Repeat</keyword>
<evidence type="ECO:0000259" key="6">
    <source>
        <dbReference type="Pfam" id="PF25060"/>
    </source>
</evidence>
<evidence type="ECO:0000259" key="9">
    <source>
        <dbReference type="Pfam" id="PF25064"/>
    </source>
</evidence>
<evidence type="ECO:0000256" key="2">
    <source>
        <dbReference type="ARBA" id="ARBA00022737"/>
    </source>
</evidence>
<dbReference type="Pfam" id="PF25068">
    <property type="entry name" value="ARM_TT21_4th"/>
    <property type="match status" value="1"/>
</dbReference>
<evidence type="ECO:0000256" key="1">
    <source>
        <dbReference type="ARBA" id="ARBA00010935"/>
    </source>
</evidence>
<accession>A0A6Q2XUK4</accession>
<evidence type="ECO:0000256" key="5">
    <source>
        <dbReference type="SAM" id="Coils"/>
    </source>
</evidence>
<dbReference type="SUPFAM" id="SSF81901">
    <property type="entry name" value="HCP-like"/>
    <property type="match status" value="1"/>
</dbReference>
<evidence type="ECO:0000313" key="11">
    <source>
        <dbReference type="Ensembl" id="ENSELUP00000057729.2"/>
    </source>
</evidence>
<dbReference type="PANTHER" id="PTHR14699">
    <property type="entry name" value="STI2 PROTEIN-RELATED"/>
    <property type="match status" value="1"/>
</dbReference>
<feature type="repeat" description="TPR" evidence="4">
    <location>
        <begin position="306"/>
        <end position="339"/>
    </location>
</feature>
<keyword evidence="3 4" id="KW-0802">TPR repeat</keyword>
<sequence>MFFDDMHALIYYYCHEKYFNHVLNAAATAQRKFNDPIFSFFHAYGTLMQDQIPEAIHELETIKDRRDVSLCTFMALLKLFVWIADRDVIQELDAKVKEDRKSATPKGLYYAGMFLWLLGRNDKAREYVERMIKISNGSREGIILKGWIDLTSGKDSYAKKAGKYFDEGLREKAEVFSLMGKAHYYEYRQNYSGALETVNQVIVSFPGFLPAFIKKMTLLLALQDWEQTIDAAQRLLQRDKNNLAALRMLALHSLCREGDIAESANQLSNLVSNLDAQEPHSPELFYKMSLAFTRVVRWISYITGDSDLATELGYQLVLLGRIKEALKWYKTAMTLDETSVSALTGIIRCQLIEGRLEDAEQQLEFLTEIQQSIGKSGELLYLRAVLGVKKRRPQDEVTNLLNDAVDTHFSALQGLPLGVDYFEKLNPDFLLEIVKEYIGLCPAKPPAQGQPPAPQLQQCASVLETVVKIVPGLIQGVFLLAKVRFQSGDIDSAQSSLQHCLDQCPSHAEAHLLMAQIHLSQGNFKLSSQSLELCLSHNFEVREHPMYHLIKAQTQKKTGQLQEAIQTLQIAMMLPGVRRLGGSAKSKNKKVELSPADCVPVFLELAEALWLNGEQHEAAKVMQDAINEFSGTPEELCVTIANADLALLRGDTELALSMLRNITPEQPYYIQAKEKMADIYLNHRKEKRLYASCYRELVEKLPSPHTYLLLGDAYVNIQEPEKAIEIYEQALKKNPKDGALASKIGKALVKTHNYTKAITYYEAALKTEQQNFLCYDLAELLMKMRQYERCEKVLQDALAHDPVNELSALTNDCRYLVLLAKIQGKVDKNDDALLSLDVQAKVLKRVQLEQPDAVPAQKQLAAEICAEIAKHYTSIRGYERAVKFYKEALVYCESDSKVMLELARLYLSLDDVDGCQQQCSVLLKSDLVNEDATLMMADLMFRKQDYEQAVFHFQQLLERKPDNYPTLSRLIDLLRRAGKPEEVPRFLEMAEKHSSRAKFDPGFNYCKGLYLWYTGEPNDGLRHFNKARKDNEWGQNAVYNMIEICLNPDNDTMVTGSKSNQESEQLAVRTAEKLLKELKPQTASGHIQLRILENYCFLATKQKANVEKALNVFTEIANNEKDHVPALLAMATAYMILKQTPRARNQLKRIAKMNWSIVDADEFEKSWLLLADIYIQSGKYDMASDLLKRCLRHNKSCCKAYEYMGYIMEKEQAFRDAALNYEMAWKYGNQTNPTIGYKLAFNYLKAKRYVDAIDVCHKVLDAHPNYPRMRKDILDKARAALRS</sequence>
<dbReference type="InterPro" id="IPR056832">
    <property type="entry name" value="ARM_TT21_2nd"/>
</dbReference>
<feature type="domain" description="Tetratricopeptide repeat protein 21A/21B fifth ARM repeats" evidence="9">
    <location>
        <begin position="930"/>
        <end position="1046"/>
    </location>
</feature>
<dbReference type="Ensembl" id="ENSELUT00000083987.2">
    <property type="protein sequence ID" value="ENSELUP00000057729.2"/>
    <property type="gene ID" value="ENSELUG00000020009.3"/>
</dbReference>
<reference evidence="11" key="3">
    <citation type="submission" date="2025-08" db="UniProtKB">
        <authorList>
            <consortium name="Ensembl"/>
        </authorList>
    </citation>
    <scope>IDENTIFICATION</scope>
</reference>
<dbReference type="SMART" id="SM00028">
    <property type="entry name" value="TPR"/>
    <property type="match status" value="16"/>
</dbReference>
<dbReference type="InterPro" id="IPR011990">
    <property type="entry name" value="TPR-like_helical_dom_sf"/>
</dbReference>
<name>A0A6Q2XUK4_ESOLU</name>
<evidence type="ECO:0008006" key="13">
    <source>
        <dbReference type="Google" id="ProtNLM"/>
    </source>
</evidence>
<dbReference type="GO" id="GO:0035721">
    <property type="term" value="P:intraciliary retrograde transport"/>
    <property type="evidence" value="ECO:0007669"/>
    <property type="project" value="TreeGrafter"/>
</dbReference>
<dbReference type="InterPro" id="IPR056833">
    <property type="entry name" value="ARM_TT21_N"/>
</dbReference>
<dbReference type="InterPro" id="IPR056836">
    <property type="entry name" value="ARM_TT21_4th"/>
</dbReference>
<dbReference type="GO" id="GO:0061512">
    <property type="term" value="P:protein localization to cilium"/>
    <property type="evidence" value="ECO:0007669"/>
    <property type="project" value="TreeGrafter"/>
</dbReference>
<dbReference type="SUPFAM" id="SSF48452">
    <property type="entry name" value="TPR-like"/>
    <property type="match status" value="4"/>
</dbReference>
<feature type="repeat" description="TPR" evidence="4">
    <location>
        <begin position="930"/>
        <end position="963"/>
    </location>
</feature>
<dbReference type="Bgee" id="ENSELUG00000020009">
    <property type="expression patterns" value="Expressed in brain and 14 other cell types or tissues"/>
</dbReference>
<feature type="repeat" description="TPR" evidence="4">
    <location>
        <begin position="738"/>
        <end position="771"/>
    </location>
</feature>
<evidence type="ECO:0000256" key="4">
    <source>
        <dbReference type="PROSITE-ProRule" id="PRU00339"/>
    </source>
</evidence>
<dbReference type="Pfam" id="PF13181">
    <property type="entry name" value="TPR_8"/>
    <property type="match status" value="1"/>
</dbReference>
<protein>
    <recommendedName>
        <fullName evidence="13">Tetratricopeptide repeat domain 21B</fullName>
    </recommendedName>
</protein>
<dbReference type="InterPro" id="IPR056834">
    <property type="entry name" value="ARM_TT21_C"/>
</dbReference>
<feature type="repeat" description="TPR" evidence="4">
    <location>
        <begin position="704"/>
        <end position="737"/>
    </location>
</feature>
<dbReference type="Pfam" id="PF25062">
    <property type="entry name" value="ARM_TT21_N"/>
    <property type="match status" value="1"/>
</dbReference>
<evidence type="ECO:0000313" key="12">
    <source>
        <dbReference type="Proteomes" id="UP000265140"/>
    </source>
</evidence>
<dbReference type="GeneTree" id="ENSGT00390000005979"/>
<dbReference type="InterPro" id="IPR040364">
    <property type="entry name" value="TTC21A/TTC21B"/>
</dbReference>
<dbReference type="Gene3D" id="1.25.40.10">
    <property type="entry name" value="Tetratricopeptide repeat domain"/>
    <property type="match status" value="5"/>
</dbReference>
<feature type="domain" description="Tetratricopeptide repeat protein 21A/21B N-terminal ARM repeat" evidence="7">
    <location>
        <begin position="10"/>
        <end position="229"/>
    </location>
</feature>
<dbReference type="Pfam" id="PF25064">
    <property type="entry name" value="ARM_TT21_5th"/>
    <property type="match status" value="1"/>
</dbReference>
<evidence type="ECO:0000259" key="8">
    <source>
        <dbReference type="Pfam" id="PF25063"/>
    </source>
</evidence>
<dbReference type="Pfam" id="PF25063">
    <property type="entry name" value="ARM_TT21_C"/>
    <property type="match status" value="1"/>
</dbReference>
<dbReference type="Pfam" id="PF25058">
    <property type="entry name" value="ARM_TT21"/>
    <property type="match status" value="1"/>
</dbReference>
<dbReference type="GO" id="GO:0005929">
    <property type="term" value="C:cilium"/>
    <property type="evidence" value="ECO:0007669"/>
    <property type="project" value="GOC"/>
</dbReference>
<dbReference type="InterPro" id="IPR056835">
    <property type="entry name" value="ARM_TT21_5th"/>
</dbReference>
<comment type="similarity">
    <text evidence="1">Belongs to the TTC21 family.</text>
</comment>
<dbReference type="Pfam" id="PF25060">
    <property type="entry name" value="ARM_TT21_2nd"/>
    <property type="match status" value="1"/>
</dbReference>
<evidence type="ECO:0000256" key="3">
    <source>
        <dbReference type="ARBA" id="ARBA00022803"/>
    </source>
</evidence>
<dbReference type="GO" id="GO:0030991">
    <property type="term" value="C:intraciliary transport particle A"/>
    <property type="evidence" value="ECO:0007669"/>
    <property type="project" value="TreeGrafter"/>
</dbReference>
<dbReference type="PROSITE" id="PS50293">
    <property type="entry name" value="TPR_REGION"/>
    <property type="match status" value="1"/>
</dbReference>
<reference evidence="12" key="1">
    <citation type="journal article" date="2014" name="PLoS ONE">
        <title>The genome and linkage map of the northern pike (Esox lucius): conserved synteny revealed between the salmonid sister group and the Neoteleostei.</title>
        <authorList>
            <person name="Rondeau E.B."/>
            <person name="Minkley D.R."/>
            <person name="Leong J.S."/>
            <person name="Messmer A.M."/>
            <person name="Jantzen J.R."/>
            <person name="von Schalburg K.R."/>
            <person name="Lemon C."/>
            <person name="Bird N.H."/>
            <person name="Koop B.F."/>
        </authorList>
    </citation>
    <scope>NUCLEOTIDE SEQUENCE</scope>
</reference>
<feature type="domain" description="Tetratricopeptide repeat protein 21A/21B second ARM" evidence="6">
    <location>
        <begin position="265"/>
        <end position="522"/>
    </location>
</feature>
<evidence type="ECO:0000259" key="10">
    <source>
        <dbReference type="Pfam" id="PF25068"/>
    </source>
</evidence>
<reference evidence="11" key="2">
    <citation type="submission" date="2020-02" db="EMBL/GenBank/DDBJ databases">
        <title>Esox lucius (northern pike) genome, fEsoLuc1, primary haplotype.</title>
        <authorList>
            <person name="Myers G."/>
            <person name="Karagic N."/>
            <person name="Meyer A."/>
            <person name="Pippel M."/>
            <person name="Reichard M."/>
            <person name="Winkler S."/>
            <person name="Tracey A."/>
            <person name="Sims Y."/>
            <person name="Howe K."/>
            <person name="Rhie A."/>
            <person name="Formenti G."/>
            <person name="Durbin R."/>
            <person name="Fedrigo O."/>
            <person name="Jarvis E.D."/>
        </authorList>
    </citation>
    <scope>NUCLEOTIDE SEQUENCE [LARGE SCALE GENOMIC DNA]</scope>
</reference>
<proteinExistence type="inferred from homology"/>
<reference evidence="11" key="4">
    <citation type="submission" date="2025-09" db="UniProtKB">
        <authorList>
            <consortium name="Ensembl"/>
        </authorList>
    </citation>
    <scope>IDENTIFICATION</scope>
</reference>
<feature type="domain" description="Tetratricopeptide repeat protein 21A/21B C-terminal ARM" evidence="8">
    <location>
        <begin position="1070"/>
        <end position="1278"/>
    </location>
</feature>
<feature type="coiled-coil region" evidence="5">
    <location>
        <begin position="222"/>
        <end position="249"/>
    </location>
</feature>
<dbReference type="Proteomes" id="UP000265140">
    <property type="component" value="Chromosome 16"/>
</dbReference>
<gene>
    <name evidence="11" type="primary">TTC21B</name>
</gene>
<organism evidence="11 12">
    <name type="scientific">Esox lucius</name>
    <name type="common">Northern pike</name>
    <dbReference type="NCBI Taxonomy" id="8010"/>
    <lineage>
        <taxon>Eukaryota</taxon>
        <taxon>Metazoa</taxon>
        <taxon>Chordata</taxon>
        <taxon>Craniata</taxon>
        <taxon>Vertebrata</taxon>
        <taxon>Euteleostomi</taxon>
        <taxon>Actinopterygii</taxon>
        <taxon>Neopterygii</taxon>
        <taxon>Teleostei</taxon>
        <taxon>Protacanthopterygii</taxon>
        <taxon>Esociformes</taxon>
        <taxon>Esocidae</taxon>
        <taxon>Esox</taxon>
    </lineage>
</organism>